<keyword evidence="1" id="KW-0175">Coiled coil</keyword>
<reference evidence="6 7" key="1">
    <citation type="submission" date="2023-12" db="EMBL/GenBank/DDBJ databases">
        <title>Baltic Sea Cyanobacteria.</title>
        <authorList>
            <person name="Delbaje E."/>
            <person name="Fewer D.P."/>
            <person name="Shishido T.K."/>
        </authorList>
    </citation>
    <scope>NUCLEOTIDE SEQUENCE [LARGE SCALE GENOMIC DNA]</scope>
    <source>
        <strain evidence="6 7">UHCC-0300</strain>
    </source>
</reference>
<dbReference type="PANTHER" id="PTHR33678">
    <property type="entry name" value="BLL1576 PROTEIN"/>
    <property type="match status" value="1"/>
</dbReference>
<feature type="compositionally biased region" description="Basic residues" evidence="2">
    <location>
        <begin position="79"/>
        <end position="88"/>
    </location>
</feature>
<dbReference type="InterPro" id="IPR024474">
    <property type="entry name" value="Znf_dom_IS66"/>
</dbReference>
<evidence type="ECO:0000256" key="2">
    <source>
        <dbReference type="SAM" id="MobiDB-lite"/>
    </source>
</evidence>
<feature type="domain" description="Transposase IS66 central" evidence="3">
    <location>
        <begin position="199"/>
        <end position="456"/>
    </location>
</feature>
<evidence type="ECO:0000259" key="4">
    <source>
        <dbReference type="Pfam" id="PF13005"/>
    </source>
</evidence>
<evidence type="ECO:0000256" key="1">
    <source>
        <dbReference type="SAM" id="Coils"/>
    </source>
</evidence>
<evidence type="ECO:0000313" key="6">
    <source>
        <dbReference type="EMBL" id="MEA5583764.1"/>
    </source>
</evidence>
<dbReference type="InterPro" id="IPR004291">
    <property type="entry name" value="Transposase_IS66_central"/>
</dbReference>
<name>A0ABU5UKM0_9CYAN</name>
<dbReference type="InterPro" id="IPR045618">
    <property type="entry name" value="DUF6444"/>
</dbReference>
<protein>
    <submittedName>
        <fullName evidence="6">IS66 family transposase</fullName>
    </submittedName>
</protein>
<dbReference type="Pfam" id="PF13005">
    <property type="entry name" value="zf-IS66"/>
    <property type="match status" value="1"/>
</dbReference>
<dbReference type="InterPro" id="IPR052344">
    <property type="entry name" value="Transposase-related"/>
</dbReference>
<dbReference type="PANTHER" id="PTHR33678:SF2">
    <property type="match status" value="1"/>
</dbReference>
<feature type="region of interest" description="Disordered" evidence="2">
    <location>
        <begin position="1"/>
        <end position="22"/>
    </location>
</feature>
<organism evidence="6 7">
    <name type="scientific">Nodularia harveyana UHCC-0300</name>
    <dbReference type="NCBI Taxonomy" id="2974287"/>
    <lineage>
        <taxon>Bacteria</taxon>
        <taxon>Bacillati</taxon>
        <taxon>Cyanobacteriota</taxon>
        <taxon>Cyanophyceae</taxon>
        <taxon>Nostocales</taxon>
        <taxon>Nodulariaceae</taxon>
        <taxon>Nodularia</taxon>
    </lineage>
</organism>
<evidence type="ECO:0000259" key="3">
    <source>
        <dbReference type="Pfam" id="PF03050"/>
    </source>
</evidence>
<evidence type="ECO:0000259" key="5">
    <source>
        <dbReference type="Pfam" id="PF20042"/>
    </source>
</evidence>
<feature type="domain" description="Transposase IS66 zinc-finger binding" evidence="4">
    <location>
        <begin position="114"/>
        <end position="160"/>
    </location>
</feature>
<dbReference type="NCBIfam" id="NF033517">
    <property type="entry name" value="transpos_IS66"/>
    <property type="match status" value="1"/>
</dbReference>
<accession>A0ABU5UKM0</accession>
<dbReference type="EMBL" id="JAYGHG010000068">
    <property type="protein sequence ID" value="MEA5583764.1"/>
    <property type="molecule type" value="Genomic_DNA"/>
</dbReference>
<sequence length="513" mass="57091">MEDKRVNHLEQIPPEDWGKTPSSVKKLVEEMAQQIEQQSKKLAEVLRVQEQLLEKINRTSKNSSSPPSSDPPGFEKKPAKQKSSKKRGGQPGHKGNSRDLYPIEECSEIIDHHPEECANCGATLTGIDTNPYRHQIVEIPPISPIVIEHRLHQLACTGCGTKTRAILPFDVNPSGYGVRVVALVALLSGVYRNSQRMVQSAMQEVFGISISLGTVNKLRQEASNAVATCVDEAKLYIQNANIVGADETSFNQGNIDGFNPEQRKAWLWVAVTPLVTFFEIALTRCTQGAKNLLGENFNGILNSDRHGAYNWVDLERRQLCWAHLRREFIKISERPGVSAELGTALVKQQEKLFELWHRVRDGTLSRDQFVKLVTDIREQVLVSLQEAADHEISYREKTPLSKTVRTCRQLLKVESAMWLFVTTVGVEPTNNAAERAIRPAVIWRRTSFGSQTEAGSNFVARMLTVVTTLKSQKRNVLEFMTQAVVAARGSTATPSLLPEATACSDDSDLSKAA</sequence>
<feature type="coiled-coil region" evidence="1">
    <location>
        <begin position="25"/>
        <end position="55"/>
    </location>
</feature>
<gene>
    <name evidence="6" type="ORF">VB620_20810</name>
</gene>
<dbReference type="Pfam" id="PF20042">
    <property type="entry name" value="DUF6444"/>
    <property type="match status" value="1"/>
</dbReference>
<dbReference type="RefSeq" id="WP_323198058.1">
    <property type="nucleotide sequence ID" value="NZ_JAYGHG010000068.1"/>
</dbReference>
<feature type="domain" description="DUF6444" evidence="5">
    <location>
        <begin position="28"/>
        <end position="98"/>
    </location>
</feature>
<feature type="region of interest" description="Disordered" evidence="2">
    <location>
        <begin position="55"/>
        <end position="100"/>
    </location>
</feature>
<keyword evidence="7" id="KW-1185">Reference proteome</keyword>
<comment type="caution">
    <text evidence="6">The sequence shown here is derived from an EMBL/GenBank/DDBJ whole genome shotgun (WGS) entry which is preliminary data.</text>
</comment>
<dbReference type="Pfam" id="PF03050">
    <property type="entry name" value="DDE_Tnp_IS66"/>
    <property type="match status" value="1"/>
</dbReference>
<proteinExistence type="predicted"/>
<evidence type="ECO:0000313" key="7">
    <source>
        <dbReference type="Proteomes" id="UP001302120"/>
    </source>
</evidence>
<dbReference type="Proteomes" id="UP001302120">
    <property type="component" value="Unassembled WGS sequence"/>
</dbReference>